<keyword evidence="1" id="KW-1133">Transmembrane helix</keyword>
<reference evidence="2 3" key="1">
    <citation type="submission" date="2020-09" db="EMBL/GenBank/DDBJ databases">
        <title>Genome seq and assembly of Chryseobacterium sp.</title>
        <authorList>
            <person name="Chhetri G."/>
        </authorList>
    </citation>
    <scope>NUCLEOTIDE SEQUENCE [LARGE SCALE GENOMIC DNA]</scope>
    <source>
        <strain evidence="2 3">GCR10</strain>
    </source>
</reference>
<dbReference type="RefSeq" id="WP_191738407.1">
    <property type="nucleotide sequence ID" value="NZ_JACYFS010000011.1"/>
</dbReference>
<proteinExistence type="predicted"/>
<evidence type="ECO:0000313" key="2">
    <source>
        <dbReference type="EMBL" id="MBD8084553.1"/>
    </source>
</evidence>
<evidence type="ECO:0000256" key="1">
    <source>
        <dbReference type="SAM" id="Phobius"/>
    </source>
</evidence>
<keyword evidence="3" id="KW-1185">Reference proteome</keyword>
<accession>A0ABR8ZIB6</accession>
<protein>
    <recommendedName>
        <fullName evidence="4">Holin</fullName>
    </recommendedName>
</protein>
<comment type="caution">
    <text evidence="2">The sequence shown here is derived from an EMBL/GenBank/DDBJ whole genome shotgun (WGS) entry which is preliminary data.</text>
</comment>
<organism evidence="2 3">
    <name type="scientific">Chryseobacterium caseinilyticum</name>
    <dbReference type="NCBI Taxonomy" id="2771428"/>
    <lineage>
        <taxon>Bacteria</taxon>
        <taxon>Pseudomonadati</taxon>
        <taxon>Bacteroidota</taxon>
        <taxon>Flavobacteriia</taxon>
        <taxon>Flavobacteriales</taxon>
        <taxon>Weeksellaceae</taxon>
        <taxon>Chryseobacterium group</taxon>
        <taxon>Chryseobacterium</taxon>
    </lineage>
</organism>
<sequence length="58" mass="6456">MNSIEVKMGFLGGCMTGFIFSPPFENILWSACTASAAAVASYVTTLILKYLWARYRKK</sequence>
<evidence type="ECO:0000313" key="3">
    <source>
        <dbReference type="Proteomes" id="UP000637299"/>
    </source>
</evidence>
<keyword evidence="1" id="KW-0472">Membrane</keyword>
<name>A0ABR8ZIB6_9FLAO</name>
<feature type="transmembrane region" description="Helical" evidence="1">
    <location>
        <begin position="27"/>
        <end position="52"/>
    </location>
</feature>
<keyword evidence="1" id="KW-0812">Transmembrane</keyword>
<dbReference type="EMBL" id="JACYFS010000011">
    <property type="protein sequence ID" value="MBD8084553.1"/>
    <property type="molecule type" value="Genomic_DNA"/>
</dbReference>
<evidence type="ECO:0008006" key="4">
    <source>
        <dbReference type="Google" id="ProtNLM"/>
    </source>
</evidence>
<dbReference type="Proteomes" id="UP000637299">
    <property type="component" value="Unassembled WGS sequence"/>
</dbReference>
<gene>
    <name evidence="2" type="ORF">IC610_19265</name>
</gene>